<reference evidence="4 5" key="1">
    <citation type="submission" date="2020-04" db="EMBL/GenBank/DDBJ databases">
        <title>Genome sequencing of novel species.</title>
        <authorList>
            <person name="Heo J."/>
            <person name="Kim S.-J."/>
            <person name="Kim J.-S."/>
            <person name="Hong S.-B."/>
            <person name="Kwon S.-W."/>
        </authorList>
    </citation>
    <scope>NUCLEOTIDE SEQUENCE [LARGE SCALE GENOMIC DNA]</scope>
    <source>
        <strain evidence="4 5">CJU-R4</strain>
    </source>
</reference>
<evidence type="ECO:0000256" key="1">
    <source>
        <dbReference type="ARBA" id="ARBA00022801"/>
    </source>
</evidence>
<keyword evidence="1 4" id="KW-0378">Hydrolase</keyword>
<accession>A0A7L5DRQ4</accession>
<proteinExistence type="predicted"/>
<evidence type="ECO:0000313" key="4">
    <source>
        <dbReference type="EMBL" id="QJD79923.1"/>
    </source>
</evidence>
<feature type="binding site" evidence="2">
    <location>
        <position position="161"/>
    </location>
    <ligand>
        <name>Mn(2+)</name>
        <dbReference type="ChEBI" id="CHEBI:29035"/>
        <label>2</label>
    </ligand>
</feature>
<dbReference type="InterPro" id="IPR017439">
    <property type="entry name" value="Amidohydrolase"/>
</dbReference>
<dbReference type="Proteomes" id="UP000501128">
    <property type="component" value="Chromosome"/>
</dbReference>
<dbReference type="InterPro" id="IPR036264">
    <property type="entry name" value="Bact_exopeptidase_dim_dom"/>
</dbReference>
<evidence type="ECO:0000259" key="3">
    <source>
        <dbReference type="Pfam" id="PF07687"/>
    </source>
</evidence>
<sequence>MKLPFQTDPFVAFRYELHRFPELSGQETQTQQRIRAFISLFDPADITPIGGTGLLVRYGTGTGTGGPVTLIRADIDALPIPETNTFAHQSRHERVSHKCGHDGHTAILVRLAASLHASPIATGLVYLLFQPAEETGEGADLVLHDNAFRALRPPDRVFALHNLPGFAEGVIVCKPGLFTASVSGMDIRFTGHVSHAAEPENGNNPAYAMAEFVLQSRALQQPDPQLDTFALITPVQTTMSDWSYGVSPGTGQVHLTLRSRTPARMDDLKKQIGQLLDTLADAHKLVIDSTDVQPFYATENDADAVDQIRNCAETLGFPYQELTQPFRWGEDFGLFTQHFRGAMFGIGAGEDSPALHNDDYDFNDNLIEPAARLFRALIDLKHT</sequence>
<dbReference type="PIRSF" id="PIRSF005962">
    <property type="entry name" value="Pept_M20D_amidohydro"/>
    <property type="match status" value="1"/>
</dbReference>
<dbReference type="Gene3D" id="3.30.70.360">
    <property type="match status" value="1"/>
</dbReference>
<dbReference type="Pfam" id="PF07687">
    <property type="entry name" value="M20_dimer"/>
    <property type="match status" value="1"/>
</dbReference>
<dbReference type="Gene3D" id="3.40.630.10">
    <property type="entry name" value="Zn peptidases"/>
    <property type="match status" value="1"/>
</dbReference>
<feature type="binding site" evidence="2">
    <location>
        <position position="101"/>
    </location>
    <ligand>
        <name>Mn(2+)</name>
        <dbReference type="ChEBI" id="CHEBI:29035"/>
        <label>2</label>
    </ligand>
</feature>
<keyword evidence="5" id="KW-1185">Reference proteome</keyword>
<dbReference type="GO" id="GO:0016787">
    <property type="term" value="F:hydrolase activity"/>
    <property type="evidence" value="ECO:0007669"/>
    <property type="project" value="UniProtKB-KW"/>
</dbReference>
<gene>
    <name evidence="4" type="ORF">HH216_16995</name>
</gene>
<keyword evidence="2" id="KW-0479">Metal-binding</keyword>
<dbReference type="EMBL" id="CP051677">
    <property type="protein sequence ID" value="QJD79923.1"/>
    <property type="molecule type" value="Genomic_DNA"/>
</dbReference>
<dbReference type="GO" id="GO:0046872">
    <property type="term" value="F:metal ion binding"/>
    <property type="evidence" value="ECO:0007669"/>
    <property type="project" value="UniProtKB-KW"/>
</dbReference>
<dbReference type="AlphaFoldDB" id="A0A7L5DRQ4"/>
<protein>
    <submittedName>
        <fullName evidence="4">Amidohydrolase</fullName>
    </submittedName>
</protein>
<dbReference type="PANTHER" id="PTHR11014:SF169">
    <property type="entry name" value="CLAN MH, FAMILY M20, PEPTIDASE T-LIKE METALLOPEPTIDASE"/>
    <property type="match status" value="1"/>
</dbReference>
<evidence type="ECO:0000256" key="2">
    <source>
        <dbReference type="PIRSR" id="PIRSR005962-1"/>
    </source>
</evidence>
<dbReference type="SUPFAM" id="SSF53187">
    <property type="entry name" value="Zn-dependent exopeptidases"/>
    <property type="match status" value="1"/>
</dbReference>
<dbReference type="PANTHER" id="PTHR11014">
    <property type="entry name" value="PEPTIDASE M20 FAMILY MEMBER"/>
    <property type="match status" value="1"/>
</dbReference>
<dbReference type="KEGG" id="srho:HH216_16995"/>
<dbReference type="RefSeq" id="WP_169551884.1">
    <property type="nucleotide sequence ID" value="NZ_CP051677.1"/>
</dbReference>
<keyword evidence="2" id="KW-0464">Manganese</keyword>
<dbReference type="InterPro" id="IPR002933">
    <property type="entry name" value="Peptidase_M20"/>
</dbReference>
<feature type="binding site" evidence="2">
    <location>
        <position position="134"/>
    </location>
    <ligand>
        <name>Mn(2+)</name>
        <dbReference type="ChEBI" id="CHEBI:29035"/>
        <label>2</label>
    </ligand>
</feature>
<feature type="domain" description="Peptidase M20 dimerisation" evidence="3">
    <location>
        <begin position="183"/>
        <end position="281"/>
    </location>
</feature>
<dbReference type="SUPFAM" id="SSF55031">
    <property type="entry name" value="Bacterial exopeptidase dimerisation domain"/>
    <property type="match status" value="1"/>
</dbReference>
<name>A0A7L5DRQ4_9BACT</name>
<evidence type="ECO:0000313" key="5">
    <source>
        <dbReference type="Proteomes" id="UP000501128"/>
    </source>
</evidence>
<organism evidence="4 5">
    <name type="scientific">Spirosoma rhododendri</name>
    <dbReference type="NCBI Taxonomy" id="2728024"/>
    <lineage>
        <taxon>Bacteria</taxon>
        <taxon>Pseudomonadati</taxon>
        <taxon>Bacteroidota</taxon>
        <taxon>Cytophagia</taxon>
        <taxon>Cytophagales</taxon>
        <taxon>Cytophagaceae</taxon>
        <taxon>Spirosoma</taxon>
    </lineage>
</organism>
<dbReference type="NCBIfam" id="TIGR01891">
    <property type="entry name" value="amidohydrolases"/>
    <property type="match status" value="1"/>
</dbReference>
<feature type="binding site" evidence="2">
    <location>
        <position position="356"/>
    </location>
    <ligand>
        <name>Mn(2+)</name>
        <dbReference type="ChEBI" id="CHEBI:29035"/>
        <label>2</label>
    </ligand>
</feature>
<feature type="binding site" evidence="2">
    <location>
        <position position="99"/>
    </location>
    <ligand>
        <name>Mn(2+)</name>
        <dbReference type="ChEBI" id="CHEBI:29035"/>
        <label>2</label>
    </ligand>
</feature>
<dbReference type="Pfam" id="PF01546">
    <property type="entry name" value="Peptidase_M20"/>
    <property type="match status" value="1"/>
</dbReference>
<comment type="cofactor">
    <cofactor evidence="2">
        <name>Mn(2+)</name>
        <dbReference type="ChEBI" id="CHEBI:29035"/>
    </cofactor>
    <text evidence="2">The Mn(2+) ion enhances activity.</text>
</comment>
<dbReference type="InterPro" id="IPR011650">
    <property type="entry name" value="Peptidase_M20_dimer"/>
</dbReference>